<protein>
    <submittedName>
        <fullName evidence="1">Uncharacterized protein</fullName>
    </submittedName>
</protein>
<comment type="caution">
    <text evidence="1">The sequence shown here is derived from an EMBL/GenBank/DDBJ whole genome shotgun (WGS) entry which is preliminary data.</text>
</comment>
<evidence type="ECO:0000313" key="2">
    <source>
        <dbReference type="Proteomes" id="UP000470186"/>
    </source>
</evidence>
<dbReference type="EMBL" id="WIVX01000001">
    <property type="protein sequence ID" value="MQU29864.1"/>
    <property type="molecule type" value="Genomic_DNA"/>
</dbReference>
<sequence>MQRTLRSNSKLGSHSETNGSKFVLLEGELVLLSSELYSDYGYSGPFRCAREFDLSEIADKLEANNEYRHGPNSLVLHLLENGFIEKLHCREVHLGAYGNIELSNWIMDQQSLIVDLDLGLIDEPEYKVTSMQFDL</sequence>
<proteinExistence type="predicted"/>
<evidence type="ECO:0000313" key="1">
    <source>
        <dbReference type="EMBL" id="MQU29864.1"/>
    </source>
</evidence>
<name>A0A7X1Y3E6_9PSED</name>
<dbReference type="AlphaFoldDB" id="A0A7X1Y3E6"/>
<dbReference type="Proteomes" id="UP000470186">
    <property type="component" value="Unassembled WGS sequence"/>
</dbReference>
<accession>A0A7X1Y3E6</accession>
<gene>
    <name evidence="1" type="ORF">GHO30_00380</name>
</gene>
<dbReference type="RefSeq" id="WP_153350384.1">
    <property type="nucleotide sequence ID" value="NZ_WIVX01000001.1"/>
</dbReference>
<keyword evidence="2" id="KW-1185">Reference proteome</keyword>
<reference evidence="1 2" key="1">
    <citation type="submission" date="2019-10" db="EMBL/GenBank/DDBJ databases">
        <title>Evaluation of single-gene subtyping targets for Pseudomonas.</title>
        <authorList>
            <person name="Reichler S.J."/>
            <person name="Orsi R.H."/>
            <person name="Wiedmann M."/>
            <person name="Martin N.H."/>
            <person name="Murphy S.I."/>
        </authorList>
    </citation>
    <scope>NUCLEOTIDE SEQUENCE [LARGE SCALE GENOMIC DNA]</scope>
    <source>
        <strain evidence="1 2">FSL R10-2107</strain>
    </source>
</reference>
<organism evidence="1 2">
    <name type="scientific">Pseudomonas helleri</name>
    <dbReference type="NCBI Taxonomy" id="1608996"/>
    <lineage>
        <taxon>Bacteria</taxon>
        <taxon>Pseudomonadati</taxon>
        <taxon>Pseudomonadota</taxon>
        <taxon>Gammaproteobacteria</taxon>
        <taxon>Pseudomonadales</taxon>
        <taxon>Pseudomonadaceae</taxon>
        <taxon>Pseudomonas</taxon>
    </lineage>
</organism>